<feature type="transmembrane region" description="Helical" evidence="8">
    <location>
        <begin position="270"/>
        <end position="292"/>
    </location>
</feature>
<dbReference type="RefSeq" id="WP_269876670.1">
    <property type="nucleotide sequence ID" value="NZ_JAPZVM010000002.1"/>
</dbReference>
<organism evidence="10 11">
    <name type="scientific">Phocaeicola acetigenes</name>
    <dbReference type="NCBI Taxonomy" id="3016083"/>
    <lineage>
        <taxon>Bacteria</taxon>
        <taxon>Pseudomonadati</taxon>
        <taxon>Bacteroidota</taxon>
        <taxon>Bacteroidia</taxon>
        <taxon>Bacteroidales</taxon>
        <taxon>Bacteroidaceae</taxon>
        <taxon>Phocaeicola</taxon>
    </lineage>
</organism>
<dbReference type="EC" id="2.5.1.74" evidence="8 9"/>
<evidence type="ECO:0000256" key="4">
    <source>
        <dbReference type="ARBA" id="ARBA00022679"/>
    </source>
</evidence>
<proteinExistence type="inferred from homology"/>
<dbReference type="InterPro" id="IPR000537">
    <property type="entry name" value="UbiA_prenyltransferase"/>
</dbReference>
<evidence type="ECO:0000256" key="8">
    <source>
        <dbReference type="HAMAP-Rule" id="MF_01937"/>
    </source>
</evidence>
<comment type="catalytic activity">
    <reaction evidence="8">
        <text>an all-trans-polyprenyl diphosphate + 1,4-dihydroxy-2-naphthoate + H(+) = a 2-demethylmenaquinol + CO2 + diphosphate</text>
        <dbReference type="Rhea" id="RHEA:26478"/>
        <dbReference type="Rhea" id="RHEA-COMP:9563"/>
        <dbReference type="Rhea" id="RHEA-COMP:9564"/>
        <dbReference type="ChEBI" id="CHEBI:11173"/>
        <dbReference type="ChEBI" id="CHEBI:15378"/>
        <dbReference type="ChEBI" id="CHEBI:16526"/>
        <dbReference type="ChEBI" id="CHEBI:33019"/>
        <dbReference type="ChEBI" id="CHEBI:55437"/>
        <dbReference type="ChEBI" id="CHEBI:58914"/>
        <dbReference type="EC" id="2.5.1.74"/>
    </reaction>
</comment>
<feature type="transmembrane region" description="Helical" evidence="8">
    <location>
        <begin position="211"/>
        <end position="235"/>
    </location>
</feature>
<dbReference type="NCBIfam" id="TIGR00751">
    <property type="entry name" value="menA"/>
    <property type="match status" value="1"/>
</dbReference>
<keyword evidence="4 8" id="KW-0808">Transferase</keyword>
<evidence type="ECO:0000256" key="5">
    <source>
        <dbReference type="ARBA" id="ARBA00022692"/>
    </source>
</evidence>
<dbReference type="Proteomes" id="UP001141933">
    <property type="component" value="Unassembled WGS sequence"/>
</dbReference>
<comment type="similarity">
    <text evidence="8">Belongs to the MenA family. Type 1 subfamily.</text>
</comment>
<evidence type="ECO:0000256" key="1">
    <source>
        <dbReference type="ARBA" id="ARBA00004141"/>
    </source>
</evidence>
<protein>
    <recommendedName>
        <fullName evidence="8 9">1,4-dihydroxy-2-naphthoate octaprenyltransferase</fullName>
        <shortName evidence="8">DHNA-octaprenyltransferase</shortName>
        <ecNumber evidence="8 9">2.5.1.74</ecNumber>
    </recommendedName>
</protein>
<dbReference type="PANTHER" id="PTHR13929">
    <property type="entry name" value="1,4-DIHYDROXY-2-NAPHTHOATE OCTAPRENYLTRANSFERASE"/>
    <property type="match status" value="1"/>
</dbReference>
<feature type="transmembrane region" description="Helical" evidence="8">
    <location>
        <begin position="147"/>
        <end position="165"/>
    </location>
</feature>
<feature type="transmembrane region" description="Helical" evidence="8">
    <location>
        <begin position="41"/>
        <end position="60"/>
    </location>
</feature>
<feature type="transmembrane region" description="Helical" evidence="8">
    <location>
        <begin position="171"/>
        <end position="190"/>
    </location>
</feature>
<dbReference type="GO" id="GO:0046428">
    <property type="term" value="F:1,4-dihydroxy-2-naphthoate polyprenyltransferase activity"/>
    <property type="evidence" value="ECO:0007669"/>
    <property type="project" value="UniProtKB-EC"/>
</dbReference>
<sequence length="293" mass="32649">MKQNSIKAWLLASRPKTLTGAAIPVMTGCTLAYIYGFFNPIPAVLCFLFAFLMQIDANFINDLYDFLKGTDRADRLGPERACAQGWISPEAMKKGILVTTILASLTGVGLLWYGGWEMIPVGVLCILFAFLYTAGPYPLAYHGWGDVLVLIFFGFVPVGCTFYVMAHSWNLSVTFASLACGLLIDTLLMVNNFRDREQDAISGKRTLVVRFGARAGLIAYFLLGVIACWCCFYFLWIGKIYAVILPQLYLLLHILTTMKMARINRGKELNLILGETSRNMFLFALLLTIGLLL</sequence>
<reference evidence="10" key="1">
    <citation type="submission" date="2022-12" db="EMBL/GenBank/DDBJ databases">
        <title>Phocaeicola acetigenes sp. nov., isolated feces from a healthy human.</title>
        <authorList>
            <person name="Do H."/>
            <person name="Ha Y.B."/>
            <person name="Kim J.-S."/>
            <person name="Suh M.K."/>
            <person name="Kim H.S."/>
            <person name="Lee J.-S."/>
        </authorList>
    </citation>
    <scope>NUCLEOTIDE SEQUENCE</scope>
    <source>
        <strain evidence="10">KGMB11183</strain>
    </source>
</reference>
<keyword evidence="2 8" id="KW-0474">Menaquinone biosynthesis</keyword>
<evidence type="ECO:0000256" key="3">
    <source>
        <dbReference type="ARBA" id="ARBA00022475"/>
    </source>
</evidence>
<feature type="transmembrane region" description="Helical" evidence="8">
    <location>
        <begin position="95"/>
        <end position="113"/>
    </location>
</feature>
<comment type="caution">
    <text evidence="10">The sequence shown here is derived from an EMBL/GenBank/DDBJ whole genome shotgun (WGS) entry which is preliminary data.</text>
</comment>
<evidence type="ECO:0000313" key="10">
    <source>
        <dbReference type="EMBL" id="MCZ8371624.1"/>
    </source>
</evidence>
<dbReference type="NCBIfam" id="NF004751">
    <property type="entry name" value="PRK06080.1-3"/>
    <property type="match status" value="1"/>
</dbReference>
<dbReference type="HAMAP" id="MF_01937">
    <property type="entry name" value="MenA_1"/>
    <property type="match status" value="1"/>
</dbReference>
<comment type="pathway">
    <text evidence="8">Quinol/quinone metabolism; menaquinone biosynthesis; menaquinol from 1,4-dihydroxy-2-naphthoate: step 1/2.</text>
</comment>
<dbReference type="InterPro" id="IPR004657">
    <property type="entry name" value="MenA"/>
</dbReference>
<comment type="function">
    <text evidence="8">Conversion of 1,4-dihydroxy-2-naphthoate (DHNA) to demethylmenaquinone (DMK).</text>
</comment>
<dbReference type="InterPro" id="IPR044878">
    <property type="entry name" value="UbiA_sf"/>
</dbReference>
<dbReference type="CDD" id="cd13962">
    <property type="entry name" value="PT_UbiA_UBIAD1"/>
    <property type="match status" value="1"/>
</dbReference>
<evidence type="ECO:0000256" key="9">
    <source>
        <dbReference type="NCBIfam" id="TIGR00751"/>
    </source>
</evidence>
<keyword evidence="6 8" id="KW-1133">Transmembrane helix</keyword>
<comment type="subcellular location">
    <subcellularLocation>
        <location evidence="8">Cell membrane</location>
        <topology evidence="8">Multi-pass membrane protein</topology>
    </subcellularLocation>
    <subcellularLocation>
        <location evidence="1">Membrane</location>
        <topology evidence="1">Multi-pass membrane protein</topology>
    </subcellularLocation>
</comment>
<dbReference type="PROSITE" id="PS51257">
    <property type="entry name" value="PROKAR_LIPOPROTEIN"/>
    <property type="match status" value="1"/>
</dbReference>
<keyword evidence="11" id="KW-1185">Reference proteome</keyword>
<feature type="transmembrane region" description="Helical" evidence="8">
    <location>
        <begin position="241"/>
        <end position="258"/>
    </location>
</feature>
<evidence type="ECO:0000256" key="6">
    <source>
        <dbReference type="ARBA" id="ARBA00022989"/>
    </source>
</evidence>
<evidence type="ECO:0000313" key="11">
    <source>
        <dbReference type="Proteomes" id="UP001141933"/>
    </source>
</evidence>
<evidence type="ECO:0000256" key="2">
    <source>
        <dbReference type="ARBA" id="ARBA00022428"/>
    </source>
</evidence>
<keyword evidence="5 8" id="KW-0812">Transmembrane</keyword>
<feature type="transmembrane region" description="Helical" evidence="8">
    <location>
        <begin position="119"/>
        <end position="140"/>
    </location>
</feature>
<dbReference type="Gene3D" id="1.10.357.140">
    <property type="entry name" value="UbiA prenyltransferase"/>
    <property type="match status" value="1"/>
</dbReference>
<dbReference type="EMBL" id="JAPZVM010000002">
    <property type="protein sequence ID" value="MCZ8371624.1"/>
    <property type="molecule type" value="Genomic_DNA"/>
</dbReference>
<keyword evidence="7 8" id="KW-0472">Membrane</keyword>
<dbReference type="PIRSF" id="PIRSF005355">
    <property type="entry name" value="UBIAD1"/>
    <property type="match status" value="1"/>
</dbReference>
<name>A0ABT4PEZ8_9BACT</name>
<accession>A0ABT4PEZ8</accession>
<dbReference type="InterPro" id="IPR026046">
    <property type="entry name" value="UBIAD1"/>
</dbReference>
<keyword evidence="3 8" id="KW-1003">Cell membrane</keyword>
<evidence type="ECO:0000256" key="7">
    <source>
        <dbReference type="ARBA" id="ARBA00023136"/>
    </source>
</evidence>
<gene>
    <name evidence="8" type="primary">menA</name>
    <name evidence="10" type="ORF">O6P32_02760</name>
</gene>
<dbReference type="Pfam" id="PF01040">
    <property type="entry name" value="UbiA"/>
    <property type="match status" value="1"/>
</dbReference>
<dbReference type="PANTHER" id="PTHR13929:SF0">
    <property type="entry name" value="UBIA PRENYLTRANSFERASE DOMAIN-CONTAINING PROTEIN 1"/>
    <property type="match status" value="1"/>
</dbReference>